<dbReference type="EMBL" id="JAFKCV010000007">
    <property type="protein sequence ID" value="MBN7826212.1"/>
    <property type="molecule type" value="Genomic_DNA"/>
</dbReference>
<dbReference type="RefSeq" id="WP_206574327.1">
    <property type="nucleotide sequence ID" value="NZ_JAFKCV010000007.1"/>
</dbReference>
<evidence type="ECO:0000259" key="1">
    <source>
        <dbReference type="Pfam" id="PF23947"/>
    </source>
</evidence>
<organism evidence="2 3">
    <name type="scientific">Bowmanella dokdonensis</name>
    <dbReference type="NCBI Taxonomy" id="751969"/>
    <lineage>
        <taxon>Bacteria</taxon>
        <taxon>Pseudomonadati</taxon>
        <taxon>Pseudomonadota</taxon>
        <taxon>Gammaproteobacteria</taxon>
        <taxon>Alteromonadales</taxon>
        <taxon>Alteromonadaceae</taxon>
        <taxon>Bowmanella</taxon>
    </lineage>
</organism>
<feature type="domain" description="DUF7281" evidence="1">
    <location>
        <begin position="101"/>
        <end position="280"/>
    </location>
</feature>
<dbReference type="GO" id="GO:0005694">
    <property type="term" value="C:chromosome"/>
    <property type="evidence" value="ECO:0007669"/>
    <property type="project" value="InterPro"/>
</dbReference>
<sequence length="284" mass="32602">MELNRRDVNTLSRFMQDRDRLSKKFNDSLRNWLVEHYGDLFRLDGQRCRFTADQKRRLKEELHKDYPRFNWLQGLTSGMERLAMASLLNQEKLADIRPDDQYVLVRQVAGDFSRAGVKAGLPPQISLRLPVDMLLKANPDTLVVVENLDVFDQWQQANVGAEILDSLVLYRGHNSMTRGVKSLLQQVPPQTRVVLFCDLDPKGLEMGFTTPGNPQLLLPVTLDEALALRSNGGIFKKQARARAFLQRQSAGAWKPWIDWVVKEHRAVMQQHLLEMQVPLEAVTC</sequence>
<reference evidence="2" key="1">
    <citation type="submission" date="2021-03" db="EMBL/GenBank/DDBJ databases">
        <title>novel species isolated from a fishpond in China.</title>
        <authorList>
            <person name="Lu H."/>
            <person name="Cai Z."/>
        </authorList>
    </citation>
    <scope>NUCLEOTIDE SEQUENCE</scope>
    <source>
        <strain evidence="2">JCM 30855</strain>
    </source>
</reference>
<evidence type="ECO:0000313" key="2">
    <source>
        <dbReference type="EMBL" id="MBN7826212.1"/>
    </source>
</evidence>
<comment type="caution">
    <text evidence="2">The sequence shown here is derived from an EMBL/GenBank/DDBJ whole genome shotgun (WGS) entry which is preliminary data.</text>
</comment>
<evidence type="ECO:0000313" key="3">
    <source>
        <dbReference type="Proteomes" id="UP000664654"/>
    </source>
</evidence>
<dbReference type="Proteomes" id="UP000664654">
    <property type="component" value="Unassembled WGS sequence"/>
</dbReference>
<gene>
    <name evidence="2" type="ORF">J0A66_13335</name>
</gene>
<dbReference type="GO" id="GO:0003677">
    <property type="term" value="F:DNA binding"/>
    <property type="evidence" value="ECO:0007669"/>
    <property type="project" value="InterPro"/>
</dbReference>
<keyword evidence="3" id="KW-1185">Reference proteome</keyword>
<proteinExistence type="predicted"/>
<dbReference type="InterPro" id="IPR036078">
    <property type="entry name" value="Spo11/TopoVI_A_sf"/>
</dbReference>
<dbReference type="InterPro" id="IPR055705">
    <property type="entry name" value="DUF7281"/>
</dbReference>
<dbReference type="Pfam" id="PF23947">
    <property type="entry name" value="DUF7281"/>
    <property type="match status" value="1"/>
</dbReference>
<accession>A0A939DPY4</accession>
<dbReference type="SUPFAM" id="SSF56726">
    <property type="entry name" value="DNA topoisomerase IV, alpha subunit"/>
    <property type="match status" value="1"/>
</dbReference>
<name>A0A939DPY4_9ALTE</name>
<protein>
    <recommendedName>
        <fullName evidence="1">DUF7281 domain-containing protein</fullName>
    </recommendedName>
</protein>
<dbReference type="AlphaFoldDB" id="A0A939DPY4"/>